<protein>
    <recommendedName>
        <fullName evidence="1">DUF4333 domain-containing protein</fullName>
    </recommendedName>
</protein>
<evidence type="ECO:0000259" key="1">
    <source>
        <dbReference type="Pfam" id="PF14230"/>
    </source>
</evidence>
<dbReference type="InterPro" id="IPR025637">
    <property type="entry name" value="DUF4333"/>
</dbReference>
<dbReference type="Proteomes" id="UP000597656">
    <property type="component" value="Unassembled WGS sequence"/>
</dbReference>
<comment type="caution">
    <text evidence="2">The sequence shown here is derived from an EMBL/GenBank/DDBJ whole genome shotgun (WGS) entry which is preliminary data.</text>
</comment>
<accession>A0ABQ2ISY2</accession>
<organism evidence="2 3">
    <name type="scientific">Lentzea pudingi</name>
    <dbReference type="NCBI Taxonomy" id="1789439"/>
    <lineage>
        <taxon>Bacteria</taxon>
        <taxon>Bacillati</taxon>
        <taxon>Actinomycetota</taxon>
        <taxon>Actinomycetes</taxon>
        <taxon>Pseudonocardiales</taxon>
        <taxon>Pseudonocardiaceae</taxon>
        <taxon>Lentzea</taxon>
    </lineage>
</organism>
<name>A0ABQ2ISY2_9PSEU</name>
<evidence type="ECO:0000313" key="3">
    <source>
        <dbReference type="Proteomes" id="UP000597656"/>
    </source>
</evidence>
<dbReference type="EMBL" id="BMNC01000022">
    <property type="protein sequence ID" value="GGN25562.1"/>
    <property type="molecule type" value="Genomic_DNA"/>
</dbReference>
<reference evidence="3" key="1">
    <citation type="journal article" date="2019" name="Int. J. Syst. Evol. Microbiol.">
        <title>The Global Catalogue of Microorganisms (GCM) 10K type strain sequencing project: providing services to taxonomists for standard genome sequencing and annotation.</title>
        <authorList>
            <consortium name="The Broad Institute Genomics Platform"/>
            <consortium name="The Broad Institute Genome Sequencing Center for Infectious Disease"/>
            <person name="Wu L."/>
            <person name="Ma J."/>
        </authorList>
    </citation>
    <scope>NUCLEOTIDE SEQUENCE [LARGE SCALE GENOMIC DNA]</scope>
    <source>
        <strain evidence="3">CGMCC 4.7319</strain>
    </source>
</reference>
<proteinExistence type="predicted"/>
<gene>
    <name evidence="2" type="ORF">GCM10011609_79940</name>
</gene>
<dbReference type="Pfam" id="PF14230">
    <property type="entry name" value="DUF4333"/>
    <property type="match status" value="1"/>
</dbReference>
<dbReference type="RefSeq" id="WP_189160090.1">
    <property type="nucleotide sequence ID" value="NZ_BMNC01000022.1"/>
</dbReference>
<evidence type="ECO:0000313" key="2">
    <source>
        <dbReference type="EMBL" id="GGN25562.1"/>
    </source>
</evidence>
<sequence>MSRIAQVVVSVSAVLVAVCAVLLTGRVMISGVPIVVHQQMTFDSDKLAKRVHEVLLDRHDLPDTSSDMTCAENVEIRQGAAFGCSVLHNGKLKTVRVVVVDAESAALEVGPLSQ</sequence>
<keyword evidence="3" id="KW-1185">Reference proteome</keyword>
<feature type="domain" description="DUF4333" evidence="1">
    <location>
        <begin position="36"/>
        <end position="102"/>
    </location>
</feature>